<organism evidence="3 4">
    <name type="scientific">Toxoplasma gondii GAB2-2007-GAL-DOM2</name>
    <dbReference type="NCBI Taxonomy" id="1130820"/>
    <lineage>
        <taxon>Eukaryota</taxon>
        <taxon>Sar</taxon>
        <taxon>Alveolata</taxon>
        <taxon>Apicomplexa</taxon>
        <taxon>Conoidasida</taxon>
        <taxon>Coccidia</taxon>
        <taxon>Eucoccidiorida</taxon>
        <taxon>Eimeriorina</taxon>
        <taxon>Sarcocystidae</taxon>
        <taxon>Toxoplasma</taxon>
    </lineage>
</organism>
<protein>
    <submittedName>
        <fullName evidence="3">Putative mandelonitrile lyase</fullName>
        <ecNumber evidence="3">4.1.2.10</ecNumber>
    </submittedName>
</protein>
<dbReference type="EC" id="4.1.2.10" evidence="3"/>
<reference evidence="3 4" key="1">
    <citation type="submission" date="2014-02" db="EMBL/GenBank/DDBJ databases">
        <authorList>
            <person name="Sibley D."/>
            <person name="Venepally P."/>
            <person name="Karamycheva S."/>
            <person name="Hadjithomas M."/>
            <person name="Khan A."/>
            <person name="Brunk B."/>
            <person name="Roos D."/>
            <person name="Caler E."/>
            <person name="Lorenzi H."/>
        </authorList>
    </citation>
    <scope>NUCLEOTIDE SEQUENCE [LARGE SCALE GENOMIC DNA]</scope>
    <source>
        <strain evidence="3 4">GAB2-2007-GAL-DOM2</strain>
    </source>
</reference>
<dbReference type="InterPro" id="IPR007867">
    <property type="entry name" value="GMC_OxRtase_C"/>
</dbReference>
<dbReference type="EMBL" id="AHZU02001155">
    <property type="protein sequence ID" value="KFG35653.1"/>
    <property type="molecule type" value="Genomic_DNA"/>
</dbReference>
<dbReference type="InterPro" id="IPR036188">
    <property type="entry name" value="FAD/NAD-bd_sf"/>
</dbReference>
<dbReference type="PANTHER" id="PTHR45968:SF3">
    <property type="entry name" value="OS04G0573100 PROTEIN"/>
    <property type="match status" value="1"/>
</dbReference>
<sequence>MIEGTTQDVNIIPNIFEKKAPTVKSVVDSPEKFDYIVVGCGAAGCPVAGYLANQGNSVLLIERGPVRSHDDTPNAVSTHGAGMGIADPSISQPISTRNGVITHVGAVMGGGTSISLGIYIEEPWSFFEYLNRVYDAGWEESLFRKAHKEVQKIFGDDVSQYVTPNDTRFGPAVGEALWRQGYEPLGGRLPAQASPGIKFSNKDGFRMASDFFVSRGYLKKGFRKNLTVRTNNFVERVEWERDANGPIARCVIYHKTTPKDTRGHGNLVRVPHASSSSSKSWINAPRTSYHTEKVKKTEGCLAANVGQVSGARVAEGVIYATRFILPPLYRSDPVADALFETLQACSEHREPFGIALLKPLCAVAYPIIKCFRQVYAKFYYTAQPKSRGTVRLSEDGKLEVNSNHLQHEEDLFDAVRGVSTLLHMANQNTYKKVVQDNTALSCPATILNGLLDLMTTIGSTSTVFLTKPTNFYLIQNHLQDLIPPKHRRLRRIVKLDGRVKPRKLQGVHADGDTQTEGSAYEFEDYSDHVLDGLDLETMDAVGIKKRLEEIGFDFDSYVKHLKAQSEANNSNEATEVFLGCDPQPESATHNFTRNSTVPCSAPTATEQQHSVARNAEETVALRQAVEECREDCSSMGGDAPEPFCPAADVCCSVFGNSKCFSTAAERREKMSALLNEATHSKITRQYLPEIPFPGQPGTQASGMQWAASYPPLLPNPRDAKAVAKYALSYMSSIWHHANTVPMGKIVDKNFDLIGAKRLSVIDSSVLNELPRMNPTATMLMLGIYGGMVKQRQRMAS</sequence>
<evidence type="ECO:0000259" key="2">
    <source>
        <dbReference type="Pfam" id="PF05199"/>
    </source>
</evidence>
<evidence type="ECO:0000313" key="3">
    <source>
        <dbReference type="EMBL" id="KFG35653.1"/>
    </source>
</evidence>
<dbReference type="Proteomes" id="UP000028837">
    <property type="component" value="Unassembled WGS sequence"/>
</dbReference>
<dbReference type="InterPro" id="IPR051871">
    <property type="entry name" value="GMC_Oxidoreductase-Related"/>
</dbReference>
<evidence type="ECO:0000313" key="4">
    <source>
        <dbReference type="Proteomes" id="UP000028837"/>
    </source>
</evidence>
<dbReference type="Pfam" id="PF05199">
    <property type="entry name" value="GMC_oxred_C"/>
    <property type="match status" value="1"/>
</dbReference>
<dbReference type="GO" id="GO:0046593">
    <property type="term" value="F:mandelonitrile lyase activity"/>
    <property type="evidence" value="ECO:0007669"/>
    <property type="project" value="UniProtKB-EC"/>
</dbReference>
<name>A0A086JU35_TOXGO</name>
<dbReference type="GO" id="GO:0016614">
    <property type="term" value="F:oxidoreductase activity, acting on CH-OH group of donors"/>
    <property type="evidence" value="ECO:0007669"/>
    <property type="project" value="InterPro"/>
</dbReference>
<gene>
    <name evidence="3" type="ORF">TGDOM2_253120</name>
</gene>
<dbReference type="OrthoDB" id="269227at2759"/>
<accession>A0A086JU35</accession>
<evidence type="ECO:0000256" key="1">
    <source>
        <dbReference type="SAM" id="MobiDB-lite"/>
    </source>
</evidence>
<dbReference type="SUPFAM" id="SSF51905">
    <property type="entry name" value="FAD/NAD(P)-binding domain"/>
    <property type="match status" value="1"/>
</dbReference>
<feature type="region of interest" description="Disordered" evidence="1">
    <location>
        <begin position="587"/>
        <end position="611"/>
    </location>
</feature>
<proteinExistence type="predicted"/>
<keyword evidence="3" id="KW-0456">Lyase</keyword>
<feature type="domain" description="Glucose-methanol-choline oxidoreductase C-terminal" evidence="2">
    <location>
        <begin position="715"/>
        <end position="782"/>
    </location>
</feature>
<dbReference type="Gene3D" id="3.30.410.40">
    <property type="match status" value="3"/>
</dbReference>
<dbReference type="SUPFAM" id="SSF54373">
    <property type="entry name" value="FAD-linked reductases, C-terminal domain"/>
    <property type="match status" value="1"/>
</dbReference>
<dbReference type="AlphaFoldDB" id="A0A086JU35"/>
<dbReference type="Gene3D" id="3.50.50.60">
    <property type="entry name" value="FAD/NAD(P)-binding domain"/>
    <property type="match status" value="3"/>
</dbReference>
<dbReference type="VEuPathDB" id="ToxoDB:TGDOM2_253120"/>
<comment type="caution">
    <text evidence="3">The sequence shown here is derived from an EMBL/GenBank/DDBJ whole genome shotgun (WGS) entry which is preliminary data.</text>
</comment>
<dbReference type="PANTHER" id="PTHR45968">
    <property type="entry name" value="OSJNBA0019K04.7 PROTEIN"/>
    <property type="match status" value="1"/>
</dbReference>